<sequence>MDGDNLATDPQYTPTVPARFADLAKHFDIPVMDEGAEAATAPQATSDAQQLRTLCLSLLSMLTDLNKGYLFVRTTKEMMAGPTTNFGS</sequence>
<comment type="caution">
    <text evidence="1">The sequence shown here is derived from an EMBL/GenBank/DDBJ whole genome shotgun (WGS) entry which is preliminary data.</text>
</comment>
<evidence type="ECO:0000313" key="2">
    <source>
        <dbReference type="Proteomes" id="UP001597304"/>
    </source>
</evidence>
<dbReference type="EMBL" id="JBHUEJ010000049">
    <property type="protein sequence ID" value="MFD1712801.1"/>
    <property type="molecule type" value="Genomic_DNA"/>
</dbReference>
<accession>A0ABW4KZE6</accession>
<protein>
    <submittedName>
        <fullName evidence="1">Uncharacterized protein</fullName>
    </submittedName>
</protein>
<dbReference type="Proteomes" id="UP001597304">
    <property type="component" value="Unassembled WGS sequence"/>
</dbReference>
<organism evidence="1 2">
    <name type="scientific">Ottowia flava</name>
    <dbReference type="NCBI Taxonomy" id="2675430"/>
    <lineage>
        <taxon>Bacteria</taxon>
        <taxon>Pseudomonadati</taxon>
        <taxon>Pseudomonadota</taxon>
        <taxon>Betaproteobacteria</taxon>
        <taxon>Burkholderiales</taxon>
        <taxon>Comamonadaceae</taxon>
        <taxon>Ottowia</taxon>
    </lineage>
</organism>
<gene>
    <name evidence="1" type="ORF">ACFSF0_19570</name>
</gene>
<dbReference type="RefSeq" id="WP_147914691.1">
    <property type="nucleotide sequence ID" value="NZ_JBHUEJ010000049.1"/>
</dbReference>
<proteinExistence type="predicted"/>
<evidence type="ECO:0000313" key="1">
    <source>
        <dbReference type="EMBL" id="MFD1712801.1"/>
    </source>
</evidence>
<keyword evidence="2" id="KW-1185">Reference proteome</keyword>
<reference evidence="2" key="1">
    <citation type="journal article" date="2019" name="Int. J. Syst. Evol. Microbiol.">
        <title>The Global Catalogue of Microorganisms (GCM) 10K type strain sequencing project: providing services to taxonomists for standard genome sequencing and annotation.</title>
        <authorList>
            <consortium name="The Broad Institute Genomics Platform"/>
            <consortium name="The Broad Institute Genome Sequencing Center for Infectious Disease"/>
            <person name="Wu L."/>
            <person name="Ma J."/>
        </authorList>
    </citation>
    <scope>NUCLEOTIDE SEQUENCE [LARGE SCALE GENOMIC DNA]</scope>
    <source>
        <strain evidence="2">LMG 29247</strain>
    </source>
</reference>
<name>A0ABW4KZE6_9BURK</name>